<dbReference type="Proteomes" id="UP000716906">
    <property type="component" value="Unassembled WGS sequence"/>
</dbReference>
<evidence type="ECO:0000313" key="2">
    <source>
        <dbReference type="Proteomes" id="UP000716906"/>
    </source>
</evidence>
<keyword evidence="2" id="KW-1185">Reference proteome</keyword>
<accession>A0ABS2ECI5</accession>
<comment type="caution">
    <text evidence="1">The sequence shown here is derived from an EMBL/GenBank/DDBJ whole genome shotgun (WGS) entry which is preliminary data.</text>
</comment>
<proteinExistence type="predicted"/>
<dbReference type="InterPro" id="IPR009061">
    <property type="entry name" value="DNA-bd_dom_put_sf"/>
</dbReference>
<dbReference type="SUPFAM" id="SSF46955">
    <property type="entry name" value="Putative DNA-binding domain"/>
    <property type="match status" value="1"/>
</dbReference>
<reference evidence="1 2" key="1">
    <citation type="journal article" date="2021" name="Sci. Rep.">
        <title>The distribution of antibiotic resistance genes in chicken gut microbiota commensals.</title>
        <authorList>
            <person name="Juricova H."/>
            <person name="Matiasovicova J."/>
            <person name="Kubasova T."/>
            <person name="Cejkova D."/>
            <person name="Rychlik I."/>
        </authorList>
    </citation>
    <scope>NUCLEOTIDE SEQUENCE [LARGE SCALE GENOMIC DNA]</scope>
    <source>
        <strain evidence="1 2">An773</strain>
    </source>
</reference>
<dbReference type="Gene3D" id="1.10.1660.10">
    <property type="match status" value="1"/>
</dbReference>
<evidence type="ECO:0000313" key="1">
    <source>
        <dbReference type="EMBL" id="MBM6739255.1"/>
    </source>
</evidence>
<name>A0ABS2ECI5_9FIRM</name>
<organism evidence="1 2">
    <name type="scientific">Faecalicatena fissicatena</name>
    <dbReference type="NCBI Taxonomy" id="290055"/>
    <lineage>
        <taxon>Bacteria</taxon>
        <taxon>Bacillati</taxon>
        <taxon>Bacillota</taxon>
        <taxon>Clostridia</taxon>
        <taxon>Lachnospirales</taxon>
        <taxon>Lachnospiraceae</taxon>
        <taxon>Faecalicatena</taxon>
    </lineage>
</organism>
<gene>
    <name evidence="1" type="ORF">H7U36_14300</name>
</gene>
<sequence>MTIDEVSRCCGIPLKVLQEYDNADPERLSVLITLHQIGFESAEIEAYMKLLEKEDSDGQRLRILERKRRRLLDEIHFQEKQLSQLDYLRYSIRKKQSKKTTI</sequence>
<dbReference type="RefSeq" id="WP_191493384.1">
    <property type="nucleotide sequence ID" value="NZ_JACLYY010000018.1"/>
</dbReference>
<protein>
    <submittedName>
        <fullName evidence="1">MerR family transcriptional regulator</fullName>
    </submittedName>
</protein>
<dbReference type="EMBL" id="JACLYY010000018">
    <property type="protein sequence ID" value="MBM6739255.1"/>
    <property type="molecule type" value="Genomic_DNA"/>
</dbReference>